<dbReference type="GO" id="GO:0016709">
    <property type="term" value="F:oxidoreductase activity, acting on paired donors, with incorporation or reduction of molecular oxygen, NAD(P)H as one donor, and incorporation of one atom of oxygen"/>
    <property type="evidence" value="ECO:0007669"/>
    <property type="project" value="UniProtKB-ARBA"/>
</dbReference>
<name>A0A285V5V5_9ACTN</name>
<evidence type="ECO:0000313" key="7">
    <source>
        <dbReference type="Proteomes" id="UP000219435"/>
    </source>
</evidence>
<dbReference type="PRINTS" id="PR00420">
    <property type="entry name" value="RNGMNOXGNASE"/>
</dbReference>
<evidence type="ECO:0000256" key="4">
    <source>
        <dbReference type="SAM" id="MobiDB-lite"/>
    </source>
</evidence>
<dbReference type="EMBL" id="OBQI01000003">
    <property type="protein sequence ID" value="SOC49512.1"/>
    <property type="molecule type" value="Genomic_DNA"/>
</dbReference>
<evidence type="ECO:0000256" key="2">
    <source>
        <dbReference type="ARBA" id="ARBA00022630"/>
    </source>
</evidence>
<dbReference type="InterPro" id="IPR036188">
    <property type="entry name" value="FAD/NAD-bd_sf"/>
</dbReference>
<dbReference type="NCBIfam" id="NF004780">
    <property type="entry name" value="PRK06126.1"/>
    <property type="match status" value="1"/>
</dbReference>
<dbReference type="Gene3D" id="3.50.50.60">
    <property type="entry name" value="FAD/NAD(P)-binding domain"/>
    <property type="match status" value="1"/>
</dbReference>
<organism evidence="6 7">
    <name type="scientific">Blastococcus aggregatus</name>
    <dbReference type="NCBI Taxonomy" id="38502"/>
    <lineage>
        <taxon>Bacteria</taxon>
        <taxon>Bacillati</taxon>
        <taxon>Actinomycetota</taxon>
        <taxon>Actinomycetes</taxon>
        <taxon>Geodermatophilales</taxon>
        <taxon>Geodermatophilaceae</taxon>
        <taxon>Blastococcus</taxon>
    </lineage>
</organism>
<feature type="region of interest" description="Disordered" evidence="4">
    <location>
        <begin position="522"/>
        <end position="543"/>
    </location>
</feature>
<dbReference type="RefSeq" id="WP_097195085.1">
    <property type="nucleotide sequence ID" value="NZ_OBQI01000003.1"/>
</dbReference>
<evidence type="ECO:0000259" key="5">
    <source>
        <dbReference type="Pfam" id="PF01494"/>
    </source>
</evidence>
<sequence>MSDPQVIIVGGGPVGLSLAIDLGQRGIRCLLLDKRPAPGRLPKMERCNARTMEHYRRLGLADIIRSAGFDTDLPMDVFICLEDVTRPPLVQHRYPSVEELKQRSHDVNDGTQPAEPYQLISQYTLEPLLRSVAEATPGVEVRFGHEVVDFAQDESGVTTRARTLDGDDLSLRSDYVVGCDGGSSTVRARLGVELRGESLLEMQQALFYCEDLFDRIPIGKGRHYHVADDQHSFLIVQDDTKHFSLHAVVDSPDDMPKLFERIVGMPIDYEILYTGSWTQRLMVADRYRDRRVLMAGDAVHLVIPTGGLGMNTGLGDAIDLAWKLAGTLQGWGGPGLLESYELERRPIGLRNVAASKKAATGRRAWRAMWKSDIADNSPDGARTRAELTRVADREQRWSNDLDGIERGYRYLDSPLIAHEVEEGPDPDSFTYTPTTWPGARLPNVWIDGSTAVQDRVGKGYTLLLLGNTDVALDDLTDAFAAHGAPFETVHVNSPQAREVYGHDLLLLRPDMHIVWRGSTPPSDPARLVNAATGADLSPTVDHP</sequence>
<dbReference type="PANTHER" id="PTHR43004:SF19">
    <property type="entry name" value="BINDING MONOOXYGENASE, PUTATIVE (JCVI)-RELATED"/>
    <property type="match status" value="1"/>
</dbReference>
<proteinExistence type="predicted"/>
<evidence type="ECO:0000256" key="1">
    <source>
        <dbReference type="ARBA" id="ARBA00001974"/>
    </source>
</evidence>
<evidence type="ECO:0000313" key="6">
    <source>
        <dbReference type="EMBL" id="SOC49512.1"/>
    </source>
</evidence>
<dbReference type="SUPFAM" id="SSF51905">
    <property type="entry name" value="FAD/NAD(P)-binding domain"/>
    <property type="match status" value="1"/>
</dbReference>
<dbReference type="PANTHER" id="PTHR43004">
    <property type="entry name" value="TRK SYSTEM POTASSIUM UPTAKE PROTEIN"/>
    <property type="match status" value="1"/>
</dbReference>
<dbReference type="Gene3D" id="3.40.30.120">
    <property type="match status" value="1"/>
</dbReference>
<keyword evidence="7" id="KW-1185">Reference proteome</keyword>
<keyword evidence="2" id="KW-0285">Flavoprotein</keyword>
<dbReference type="InterPro" id="IPR050641">
    <property type="entry name" value="RIFMO-like"/>
</dbReference>
<feature type="domain" description="FAD-binding" evidence="5">
    <location>
        <begin position="5"/>
        <end position="353"/>
    </location>
</feature>
<reference evidence="7" key="1">
    <citation type="submission" date="2017-08" db="EMBL/GenBank/DDBJ databases">
        <authorList>
            <person name="Varghese N."/>
            <person name="Submissions S."/>
        </authorList>
    </citation>
    <scope>NUCLEOTIDE SEQUENCE [LARGE SCALE GENOMIC DNA]</scope>
    <source>
        <strain evidence="7">DSM 4725</strain>
    </source>
</reference>
<dbReference type="OrthoDB" id="8670884at2"/>
<accession>A0A285V5V5</accession>
<evidence type="ECO:0000256" key="3">
    <source>
        <dbReference type="ARBA" id="ARBA00022827"/>
    </source>
</evidence>
<dbReference type="AlphaFoldDB" id="A0A285V5V5"/>
<dbReference type="Pfam" id="PF01494">
    <property type="entry name" value="FAD_binding_3"/>
    <property type="match status" value="1"/>
</dbReference>
<keyword evidence="3" id="KW-0274">FAD</keyword>
<dbReference type="Gene3D" id="3.30.9.10">
    <property type="entry name" value="D-Amino Acid Oxidase, subunit A, domain 2"/>
    <property type="match status" value="1"/>
</dbReference>
<dbReference type="GO" id="GO:0071949">
    <property type="term" value="F:FAD binding"/>
    <property type="evidence" value="ECO:0007669"/>
    <property type="project" value="InterPro"/>
</dbReference>
<comment type="cofactor">
    <cofactor evidence="1">
        <name>FAD</name>
        <dbReference type="ChEBI" id="CHEBI:57692"/>
    </cofactor>
</comment>
<protein>
    <submittedName>
        <fullName evidence="6">2-polyprenyl-6-methoxyphenol hydroxylase</fullName>
    </submittedName>
</protein>
<dbReference type="Proteomes" id="UP000219435">
    <property type="component" value="Unassembled WGS sequence"/>
</dbReference>
<dbReference type="InterPro" id="IPR002938">
    <property type="entry name" value="FAD-bd"/>
</dbReference>
<gene>
    <name evidence="6" type="ORF">SAMN05660748_2239</name>
</gene>
<dbReference type="Pfam" id="PF21274">
    <property type="entry name" value="Rng_hyd_C"/>
    <property type="match status" value="1"/>
</dbReference>